<evidence type="ECO:0000313" key="4">
    <source>
        <dbReference type="Proteomes" id="UP000006643"/>
    </source>
</evidence>
<gene>
    <name evidence="3" type="ORF">PITG_14130</name>
</gene>
<dbReference type="KEGG" id="pif:PITG_14130"/>
<proteinExistence type="predicted"/>
<evidence type="ECO:0000259" key="2">
    <source>
        <dbReference type="PROSITE" id="PS50158"/>
    </source>
</evidence>
<accession>D0NNP7</accession>
<dbReference type="InterPro" id="IPR012337">
    <property type="entry name" value="RNaseH-like_sf"/>
</dbReference>
<dbReference type="HOGENOM" id="CLU_1201870_0_0_1"/>
<dbReference type="VEuPathDB" id="FungiDB:PITG_14130"/>
<dbReference type="InterPro" id="IPR001878">
    <property type="entry name" value="Znf_CCHC"/>
</dbReference>
<dbReference type="InterPro" id="IPR036397">
    <property type="entry name" value="RNaseH_sf"/>
</dbReference>
<dbReference type="Gene3D" id="3.30.420.10">
    <property type="entry name" value="Ribonuclease H-like superfamily/Ribonuclease H"/>
    <property type="match status" value="1"/>
</dbReference>
<feature type="domain" description="CCHC-type" evidence="2">
    <location>
        <begin position="89"/>
        <end position="106"/>
    </location>
</feature>
<name>D0NNP7_PHYIT</name>
<reference evidence="4" key="1">
    <citation type="journal article" date="2009" name="Nature">
        <title>Genome sequence and analysis of the Irish potato famine pathogen Phytophthora infestans.</title>
        <authorList>
            <consortium name="The Broad Institute Genome Sequencing Platform"/>
            <person name="Haas B.J."/>
            <person name="Kamoun S."/>
            <person name="Zody M.C."/>
            <person name="Jiang R.H."/>
            <person name="Handsaker R.E."/>
            <person name="Cano L.M."/>
            <person name="Grabherr M."/>
            <person name="Kodira C.D."/>
            <person name="Raffaele S."/>
            <person name="Torto-Alalibo T."/>
            <person name="Bozkurt T.O."/>
            <person name="Ah-Fong A.M."/>
            <person name="Alvarado L."/>
            <person name="Anderson V.L."/>
            <person name="Armstrong M.R."/>
            <person name="Avrova A."/>
            <person name="Baxter L."/>
            <person name="Beynon J."/>
            <person name="Boevink P.C."/>
            <person name="Bollmann S.R."/>
            <person name="Bos J.I."/>
            <person name="Bulone V."/>
            <person name="Cai G."/>
            <person name="Cakir C."/>
            <person name="Carrington J.C."/>
            <person name="Chawner M."/>
            <person name="Conti L."/>
            <person name="Costanzo S."/>
            <person name="Ewan R."/>
            <person name="Fahlgren N."/>
            <person name="Fischbach M.A."/>
            <person name="Fugelstad J."/>
            <person name="Gilroy E.M."/>
            <person name="Gnerre S."/>
            <person name="Green P.J."/>
            <person name="Grenville-Briggs L.J."/>
            <person name="Griffith J."/>
            <person name="Grunwald N.J."/>
            <person name="Horn K."/>
            <person name="Horner N.R."/>
            <person name="Hu C.H."/>
            <person name="Huitema E."/>
            <person name="Jeong D.H."/>
            <person name="Jones A.M."/>
            <person name="Jones J.D."/>
            <person name="Jones R.W."/>
            <person name="Karlsson E.K."/>
            <person name="Kunjeti S.G."/>
            <person name="Lamour K."/>
            <person name="Liu Z."/>
            <person name="Ma L."/>
            <person name="Maclean D."/>
            <person name="Chibucos M.C."/>
            <person name="McDonald H."/>
            <person name="McWalters J."/>
            <person name="Meijer H.J."/>
            <person name="Morgan W."/>
            <person name="Morris P.F."/>
            <person name="Munro C.A."/>
            <person name="O'Neill K."/>
            <person name="Ospina-Giraldo M."/>
            <person name="Pinzon A."/>
            <person name="Pritchard L."/>
            <person name="Ramsahoye B."/>
            <person name="Ren Q."/>
            <person name="Restrepo S."/>
            <person name="Roy S."/>
            <person name="Sadanandom A."/>
            <person name="Savidor A."/>
            <person name="Schornack S."/>
            <person name="Schwartz D.C."/>
            <person name="Schumann U.D."/>
            <person name="Schwessinger B."/>
            <person name="Seyer L."/>
            <person name="Sharpe T."/>
            <person name="Silvar C."/>
            <person name="Song J."/>
            <person name="Studholme D.J."/>
            <person name="Sykes S."/>
            <person name="Thines M."/>
            <person name="van de Vondervoort P.J."/>
            <person name="Phuntumart V."/>
            <person name="Wawra S."/>
            <person name="Weide R."/>
            <person name="Win J."/>
            <person name="Young C."/>
            <person name="Zhou S."/>
            <person name="Fry W."/>
            <person name="Meyers B.C."/>
            <person name="van West P."/>
            <person name="Ristaino J."/>
            <person name="Govers F."/>
            <person name="Birch P.R."/>
            <person name="Whisson S.C."/>
            <person name="Judelson H.S."/>
            <person name="Nusbaum C."/>
        </authorList>
    </citation>
    <scope>NUCLEOTIDE SEQUENCE [LARGE SCALE GENOMIC DNA]</scope>
    <source>
        <strain evidence="4">T30-4</strain>
    </source>
</reference>
<dbReference type="AlphaFoldDB" id="D0NNP7"/>
<dbReference type="RefSeq" id="XP_002899249.1">
    <property type="nucleotide sequence ID" value="XM_002899203.1"/>
</dbReference>
<keyword evidence="1" id="KW-0479">Metal-binding</keyword>
<dbReference type="Proteomes" id="UP000006643">
    <property type="component" value="Unassembled WGS sequence"/>
</dbReference>
<dbReference type="SUPFAM" id="SSF53098">
    <property type="entry name" value="Ribonuclease H-like"/>
    <property type="match status" value="1"/>
</dbReference>
<organism evidence="3 4">
    <name type="scientific">Phytophthora infestans (strain T30-4)</name>
    <name type="common">Potato late blight agent</name>
    <dbReference type="NCBI Taxonomy" id="403677"/>
    <lineage>
        <taxon>Eukaryota</taxon>
        <taxon>Sar</taxon>
        <taxon>Stramenopiles</taxon>
        <taxon>Oomycota</taxon>
        <taxon>Peronosporomycetes</taxon>
        <taxon>Peronosporales</taxon>
        <taxon>Peronosporaceae</taxon>
        <taxon>Phytophthora</taxon>
    </lineage>
</organism>
<sequence>MARALHIPGGRPGSDMRRDYLVLNNIAQYSSDSLRTVLMAKGDGTRTDYLQQAETLAQFAQFWELEPARYRNLGREAVNAVTEPRRETRKCHECGEVGHLRAACPDGLLGEFHRRLGHQNYHAVEKLAKDTKNRQSQKDTGAYSPIDRVAKTKKSAAKQIKHFLTLFEKRFDCRIHVMRTNSGAEYQNVDMFCKRTGVARQRSEAQKQASNGKAEKTHRTIMDIALLGLRV</sequence>
<dbReference type="GO" id="GO:0008270">
    <property type="term" value="F:zinc ion binding"/>
    <property type="evidence" value="ECO:0007669"/>
    <property type="project" value="UniProtKB-KW"/>
</dbReference>
<dbReference type="GeneID" id="9468575"/>
<dbReference type="eggNOG" id="ENOG502RH0H">
    <property type="taxonomic scope" value="Eukaryota"/>
</dbReference>
<dbReference type="OrthoDB" id="128979at2759"/>
<evidence type="ECO:0000313" key="3">
    <source>
        <dbReference type="EMBL" id="EEY62218.1"/>
    </source>
</evidence>
<dbReference type="EMBL" id="DS028149">
    <property type="protein sequence ID" value="EEY62218.1"/>
    <property type="molecule type" value="Genomic_DNA"/>
</dbReference>
<keyword evidence="1" id="KW-0862">Zinc</keyword>
<evidence type="ECO:0000256" key="1">
    <source>
        <dbReference type="PROSITE-ProRule" id="PRU00047"/>
    </source>
</evidence>
<dbReference type="InterPro" id="IPR036875">
    <property type="entry name" value="Znf_CCHC_sf"/>
</dbReference>
<dbReference type="SUPFAM" id="SSF57756">
    <property type="entry name" value="Retrovirus zinc finger-like domains"/>
    <property type="match status" value="1"/>
</dbReference>
<dbReference type="GO" id="GO:0003676">
    <property type="term" value="F:nucleic acid binding"/>
    <property type="evidence" value="ECO:0007669"/>
    <property type="project" value="InterPro"/>
</dbReference>
<keyword evidence="1" id="KW-0863">Zinc-finger</keyword>
<keyword evidence="4" id="KW-1185">Reference proteome</keyword>
<protein>
    <recommendedName>
        <fullName evidence="2">CCHC-type domain-containing protein</fullName>
    </recommendedName>
</protein>
<dbReference type="InParanoid" id="D0NNP7"/>
<dbReference type="PROSITE" id="PS50158">
    <property type="entry name" value="ZF_CCHC"/>
    <property type="match status" value="1"/>
</dbReference>